<evidence type="ECO:0008006" key="3">
    <source>
        <dbReference type="Google" id="ProtNLM"/>
    </source>
</evidence>
<dbReference type="Proteomes" id="UP001165090">
    <property type="component" value="Unassembled WGS sequence"/>
</dbReference>
<name>A0ABQ5S7A8_9CHLO</name>
<evidence type="ECO:0000313" key="1">
    <source>
        <dbReference type="EMBL" id="GLI65450.1"/>
    </source>
</evidence>
<accession>A0ABQ5S7A8</accession>
<comment type="caution">
    <text evidence="1">The sequence shown here is derived from an EMBL/GenBank/DDBJ whole genome shotgun (WGS) entry which is preliminary data.</text>
</comment>
<organism evidence="1 2">
    <name type="scientific">Volvox africanus</name>
    <dbReference type="NCBI Taxonomy" id="51714"/>
    <lineage>
        <taxon>Eukaryota</taxon>
        <taxon>Viridiplantae</taxon>
        <taxon>Chlorophyta</taxon>
        <taxon>core chlorophytes</taxon>
        <taxon>Chlorophyceae</taxon>
        <taxon>CS clade</taxon>
        <taxon>Chlamydomonadales</taxon>
        <taxon>Volvocaceae</taxon>
        <taxon>Volvox</taxon>
    </lineage>
</organism>
<evidence type="ECO:0000313" key="2">
    <source>
        <dbReference type="Proteomes" id="UP001165090"/>
    </source>
</evidence>
<protein>
    <recommendedName>
        <fullName evidence="3">Mediator of RNA polymerase II transcription subunit 9</fullName>
    </recommendedName>
</protein>
<reference evidence="1 2" key="1">
    <citation type="journal article" date="2023" name="IScience">
        <title>Expanded male sex-determining region conserved during the evolution of homothallism in the green alga Volvox.</title>
        <authorList>
            <person name="Yamamoto K."/>
            <person name="Matsuzaki R."/>
            <person name="Mahakham W."/>
            <person name="Heman W."/>
            <person name="Sekimoto H."/>
            <person name="Kawachi M."/>
            <person name="Minakuchi Y."/>
            <person name="Toyoda A."/>
            <person name="Nozaki H."/>
        </authorList>
    </citation>
    <scope>NUCLEOTIDE SEQUENCE [LARGE SCALE GENOMIC DNA]</scope>
    <source>
        <strain evidence="1 2">NIES-4468</strain>
    </source>
</reference>
<dbReference type="EMBL" id="BSDZ01000024">
    <property type="protein sequence ID" value="GLI65450.1"/>
    <property type="molecule type" value="Genomic_DNA"/>
</dbReference>
<sequence>MANPLQQRDVMGLVDKLDQAVAEMLPRPYELVSGARGADAARKFAGAVGELEGFFRQLQELKPVLSGPGQAREVEDLQSEIQEKRLSIISCLHKRIVGLLAPMLRPAGSTITTTFAALSLCPQRQS</sequence>
<gene>
    <name evidence="1" type="ORF">VaNZ11_008830</name>
</gene>
<keyword evidence="2" id="KW-1185">Reference proteome</keyword>
<proteinExistence type="predicted"/>